<evidence type="ECO:0000313" key="2">
    <source>
        <dbReference type="Proteomes" id="UP001419268"/>
    </source>
</evidence>
<keyword evidence="2" id="KW-1185">Reference proteome</keyword>
<dbReference type="EMBL" id="JBBNAG010000008">
    <property type="protein sequence ID" value="KAK9113191.1"/>
    <property type="molecule type" value="Genomic_DNA"/>
</dbReference>
<evidence type="ECO:0000313" key="1">
    <source>
        <dbReference type="EMBL" id="KAK9113191.1"/>
    </source>
</evidence>
<sequence>MATHVTPISRRIRECRRSSMRRINRRPLGFLFAHQLHKLRVRFRPSVELGEAYFDWHLCIYTTSSTAACFQHLCLLALN</sequence>
<gene>
    <name evidence="1" type="ORF">Scep_020710</name>
</gene>
<organism evidence="1 2">
    <name type="scientific">Stephania cephalantha</name>
    <dbReference type="NCBI Taxonomy" id="152367"/>
    <lineage>
        <taxon>Eukaryota</taxon>
        <taxon>Viridiplantae</taxon>
        <taxon>Streptophyta</taxon>
        <taxon>Embryophyta</taxon>
        <taxon>Tracheophyta</taxon>
        <taxon>Spermatophyta</taxon>
        <taxon>Magnoliopsida</taxon>
        <taxon>Ranunculales</taxon>
        <taxon>Menispermaceae</taxon>
        <taxon>Menispermoideae</taxon>
        <taxon>Cissampelideae</taxon>
        <taxon>Stephania</taxon>
    </lineage>
</organism>
<accession>A0AAP0IE89</accession>
<dbReference type="Proteomes" id="UP001419268">
    <property type="component" value="Unassembled WGS sequence"/>
</dbReference>
<reference evidence="1 2" key="1">
    <citation type="submission" date="2024-01" db="EMBL/GenBank/DDBJ databases">
        <title>Genome assemblies of Stephania.</title>
        <authorList>
            <person name="Yang L."/>
        </authorList>
    </citation>
    <scope>NUCLEOTIDE SEQUENCE [LARGE SCALE GENOMIC DNA]</scope>
    <source>
        <strain evidence="1">JXDWG</strain>
        <tissue evidence="1">Leaf</tissue>
    </source>
</reference>
<protein>
    <submittedName>
        <fullName evidence="1">Uncharacterized protein</fullName>
    </submittedName>
</protein>
<comment type="caution">
    <text evidence="1">The sequence shown here is derived from an EMBL/GenBank/DDBJ whole genome shotgun (WGS) entry which is preliminary data.</text>
</comment>
<name>A0AAP0IE89_9MAGN</name>
<proteinExistence type="predicted"/>
<dbReference type="AlphaFoldDB" id="A0AAP0IE89"/>